<dbReference type="Pfam" id="PF02384">
    <property type="entry name" value="N6_Mtase"/>
    <property type="match status" value="1"/>
</dbReference>
<gene>
    <name evidence="3" type="ORF">C485_17857</name>
</gene>
<feature type="domain" description="DNA methylase adenine-specific" evidence="2">
    <location>
        <begin position="43"/>
        <end position="155"/>
    </location>
</feature>
<feature type="region of interest" description="Disordered" evidence="1">
    <location>
        <begin position="175"/>
        <end position="203"/>
    </location>
</feature>
<evidence type="ECO:0000313" key="4">
    <source>
        <dbReference type="Proteomes" id="UP000011511"/>
    </source>
</evidence>
<dbReference type="GO" id="GO:0003677">
    <property type="term" value="F:DNA binding"/>
    <property type="evidence" value="ECO:0007669"/>
    <property type="project" value="InterPro"/>
</dbReference>
<dbReference type="InterPro" id="IPR003356">
    <property type="entry name" value="DNA_methylase_A-5"/>
</dbReference>
<comment type="caution">
    <text evidence="3">The sequence shown here is derived from an EMBL/GenBank/DDBJ whole genome shotgun (WGS) entry which is preliminary data.</text>
</comment>
<dbReference type="PRINTS" id="PR00507">
    <property type="entry name" value="N12N6MTFRASE"/>
</dbReference>
<sequence length="220" mass="24891">MLYSLQGDDENYIDTIDDYGEKDAQHFSKAFAELQYAMSETDGDILGVVYEELGQSSDHFGQHFTPHSLSDVKAEMVIGEEHGDNEPYTVMDPASGSGRLLMSASKINPNGEFYGIDKDSTCAKMTALNLTFFNLDGYAIHGDSLKMDYHRIWRTNQTILGGEIRELDADEWQSPYRENQQQDADYVEEDPLADPEEADIDFDNLRETALSDFNTDRDPE</sequence>
<dbReference type="GO" id="GO:0008170">
    <property type="term" value="F:N-methyltransferase activity"/>
    <property type="evidence" value="ECO:0007669"/>
    <property type="project" value="InterPro"/>
</dbReference>
<dbReference type="AlphaFoldDB" id="L9ZDH0"/>
<keyword evidence="3" id="KW-0489">Methyltransferase</keyword>
<dbReference type="InterPro" id="IPR029063">
    <property type="entry name" value="SAM-dependent_MTases_sf"/>
</dbReference>
<dbReference type="InterPro" id="IPR052916">
    <property type="entry name" value="Type-I_RE_MTase_Subunit"/>
</dbReference>
<protein>
    <submittedName>
        <fullName evidence="3">Type I restriction-modification system methyltransferase subunit-like protein</fullName>
    </submittedName>
</protein>
<keyword evidence="3" id="KW-0808">Transferase</keyword>
<name>L9ZDH0_NATA2</name>
<dbReference type="GO" id="GO:0032259">
    <property type="term" value="P:methylation"/>
    <property type="evidence" value="ECO:0007669"/>
    <property type="project" value="UniProtKB-KW"/>
</dbReference>
<accession>L9ZDH0</accession>
<dbReference type="eggNOG" id="arCOG02632">
    <property type="taxonomic scope" value="Archaea"/>
</dbReference>
<proteinExistence type="predicted"/>
<evidence type="ECO:0000313" key="3">
    <source>
        <dbReference type="EMBL" id="ELY83642.1"/>
    </source>
</evidence>
<keyword evidence="4" id="KW-1185">Reference proteome</keyword>
<evidence type="ECO:0000259" key="2">
    <source>
        <dbReference type="Pfam" id="PF02384"/>
    </source>
</evidence>
<dbReference type="RefSeq" id="WP_007110786.1">
    <property type="nucleotide sequence ID" value="NZ_AOIK01000043.1"/>
</dbReference>
<dbReference type="EMBL" id="AOIK01000043">
    <property type="protein sequence ID" value="ELY83642.1"/>
    <property type="molecule type" value="Genomic_DNA"/>
</dbReference>
<dbReference type="Gene3D" id="3.40.50.150">
    <property type="entry name" value="Vaccinia Virus protein VP39"/>
    <property type="match status" value="1"/>
</dbReference>
<reference evidence="3 4" key="1">
    <citation type="journal article" date="2014" name="PLoS Genet.">
        <title>Phylogenetically driven sequencing of extremely halophilic archaea reveals strategies for static and dynamic osmo-response.</title>
        <authorList>
            <person name="Becker E.A."/>
            <person name="Seitzer P.M."/>
            <person name="Tritt A."/>
            <person name="Larsen D."/>
            <person name="Krusor M."/>
            <person name="Yao A.I."/>
            <person name="Wu D."/>
            <person name="Madern D."/>
            <person name="Eisen J.A."/>
            <person name="Darling A.E."/>
            <person name="Facciotti M.T."/>
        </authorList>
    </citation>
    <scope>NUCLEOTIDE SEQUENCE [LARGE SCALE GENOMIC DNA]</scope>
    <source>
        <strain evidence="3 4">JCM 12890</strain>
    </source>
</reference>
<dbReference type="SUPFAM" id="SSF53335">
    <property type="entry name" value="S-adenosyl-L-methionine-dependent methyltransferases"/>
    <property type="match status" value="1"/>
</dbReference>
<feature type="compositionally biased region" description="Acidic residues" evidence="1">
    <location>
        <begin position="185"/>
        <end position="202"/>
    </location>
</feature>
<evidence type="ECO:0000256" key="1">
    <source>
        <dbReference type="SAM" id="MobiDB-lite"/>
    </source>
</evidence>
<dbReference type="PANTHER" id="PTHR42998:SF1">
    <property type="entry name" value="TYPE I RESTRICTION ENZYME HINDI METHYLASE SUBUNIT"/>
    <property type="match status" value="1"/>
</dbReference>
<dbReference type="PANTHER" id="PTHR42998">
    <property type="entry name" value="TYPE I RESTRICTION ENZYME HINDVIIP M PROTEIN-RELATED"/>
    <property type="match status" value="1"/>
</dbReference>
<dbReference type="Proteomes" id="UP000011511">
    <property type="component" value="Unassembled WGS sequence"/>
</dbReference>
<organism evidence="3 4">
    <name type="scientific">Natrinema altunense (strain JCM 12890 / CGMCC 1.3731 / AJ2)</name>
    <dbReference type="NCBI Taxonomy" id="1227494"/>
    <lineage>
        <taxon>Archaea</taxon>
        <taxon>Methanobacteriati</taxon>
        <taxon>Methanobacteriota</taxon>
        <taxon>Stenosarchaea group</taxon>
        <taxon>Halobacteria</taxon>
        <taxon>Halobacteriales</taxon>
        <taxon>Natrialbaceae</taxon>
        <taxon>Natrinema</taxon>
    </lineage>
</organism>
<dbReference type="PATRIC" id="fig|1227494.3.peg.3569"/>